<organism evidence="2 3">
    <name type="scientific">Rhododendron williamsianum</name>
    <dbReference type="NCBI Taxonomy" id="262921"/>
    <lineage>
        <taxon>Eukaryota</taxon>
        <taxon>Viridiplantae</taxon>
        <taxon>Streptophyta</taxon>
        <taxon>Embryophyta</taxon>
        <taxon>Tracheophyta</taxon>
        <taxon>Spermatophyta</taxon>
        <taxon>Magnoliopsida</taxon>
        <taxon>eudicotyledons</taxon>
        <taxon>Gunneridae</taxon>
        <taxon>Pentapetalae</taxon>
        <taxon>asterids</taxon>
        <taxon>Ericales</taxon>
        <taxon>Ericaceae</taxon>
        <taxon>Ericoideae</taxon>
        <taxon>Rhodoreae</taxon>
        <taxon>Rhododendron</taxon>
    </lineage>
</organism>
<protein>
    <recommendedName>
        <fullName evidence="1">FBD domain-containing protein</fullName>
    </recommendedName>
</protein>
<dbReference type="AlphaFoldDB" id="A0A6A4LS15"/>
<dbReference type="EMBL" id="QEFC01001427">
    <property type="protein sequence ID" value="KAE9458209.1"/>
    <property type="molecule type" value="Genomic_DNA"/>
</dbReference>
<keyword evidence="3" id="KW-1185">Reference proteome</keyword>
<evidence type="ECO:0000313" key="3">
    <source>
        <dbReference type="Proteomes" id="UP000428333"/>
    </source>
</evidence>
<reference evidence="2 3" key="1">
    <citation type="journal article" date="2019" name="Genome Biol. Evol.">
        <title>The Rhododendron genome and chromosomal organization provide insight into shared whole-genome duplications across the heath family (Ericaceae).</title>
        <authorList>
            <person name="Soza V.L."/>
            <person name="Lindsley D."/>
            <person name="Waalkes A."/>
            <person name="Ramage E."/>
            <person name="Patwardhan R.P."/>
            <person name="Burton J.N."/>
            <person name="Adey A."/>
            <person name="Kumar A."/>
            <person name="Qiu R."/>
            <person name="Shendure J."/>
            <person name="Hall B."/>
        </authorList>
    </citation>
    <scope>NUCLEOTIDE SEQUENCE [LARGE SCALE GENOMIC DNA]</scope>
    <source>
        <strain evidence="2">RSF 1966-606</strain>
    </source>
</reference>
<dbReference type="InterPro" id="IPR006566">
    <property type="entry name" value="FBD"/>
</dbReference>
<dbReference type="Pfam" id="PF24758">
    <property type="entry name" value="LRR_At5g56370"/>
    <property type="match status" value="1"/>
</dbReference>
<dbReference type="Pfam" id="PF08387">
    <property type="entry name" value="FBD"/>
    <property type="match status" value="1"/>
</dbReference>
<feature type="non-terminal residue" evidence="2">
    <location>
        <position position="1"/>
    </location>
</feature>
<dbReference type="Gene3D" id="3.80.10.10">
    <property type="entry name" value="Ribonuclease Inhibitor"/>
    <property type="match status" value="1"/>
</dbReference>
<feature type="domain" description="FBD" evidence="1">
    <location>
        <begin position="321"/>
        <end position="394"/>
    </location>
</feature>
<evidence type="ECO:0000313" key="2">
    <source>
        <dbReference type="EMBL" id="KAE9458209.1"/>
    </source>
</evidence>
<dbReference type="OrthoDB" id="612216at2759"/>
<dbReference type="InterPro" id="IPR032675">
    <property type="entry name" value="LRR_dom_sf"/>
</dbReference>
<gene>
    <name evidence="2" type="ORF">C3L33_09889</name>
</gene>
<sequence length="407" mass="47341">MNNFTTFLDRYFVLRENLRIQKFRLSCHGEIDFSRFYSWVCAVITCNVHELDLALTKRDIGELPGSLFTCKTLVVLKIHGEFVFSVPYYVCLPNLKTLSLNSLIYLDDGLIRKFLSGCPALEDLEIRRPGWDNMWTLDVSVPSLKRLTLDLHIHEEELYHEAGFKYKIMVNAPNLEYLDFCDFVSDYFFFGGLPSVAEARVNVHKSFEDWDWRKRGNYGNRVSRLLRSISNVWRLSLTGDTLRCLSYSDPNWATYCNLVYLELGFDPSNGPVLLPDLLQNSPKLEALVFPEGLTVIGEPEYDVNRDIFFDYRWNPPERVPECLLLSLKKIEIHKFCGDEEEELNLVKYLLKNGMVLEKVTIWCHYLFGGDNSFSFKDELENYPRGSTNCNFRLYLFPYLVPISSSSS</sequence>
<dbReference type="PANTHER" id="PTHR31900">
    <property type="entry name" value="F-BOX/RNI SUPERFAMILY PROTEIN-RELATED"/>
    <property type="match status" value="1"/>
</dbReference>
<dbReference type="SUPFAM" id="SSF52047">
    <property type="entry name" value="RNI-like"/>
    <property type="match status" value="1"/>
</dbReference>
<evidence type="ECO:0000259" key="1">
    <source>
        <dbReference type="SMART" id="SM00579"/>
    </source>
</evidence>
<dbReference type="Proteomes" id="UP000428333">
    <property type="component" value="Linkage Group LG06"/>
</dbReference>
<dbReference type="InterPro" id="IPR055411">
    <property type="entry name" value="LRR_FXL15/At3g58940/PEG3-like"/>
</dbReference>
<dbReference type="PANTHER" id="PTHR31900:SF34">
    <property type="entry name" value="EMB|CAB62440.1-RELATED"/>
    <property type="match status" value="1"/>
</dbReference>
<comment type="caution">
    <text evidence="2">The sequence shown here is derived from an EMBL/GenBank/DDBJ whole genome shotgun (WGS) entry which is preliminary data.</text>
</comment>
<dbReference type="InterPro" id="IPR050232">
    <property type="entry name" value="FBL13/AtMIF1-like"/>
</dbReference>
<proteinExistence type="predicted"/>
<accession>A0A6A4LS15</accession>
<name>A0A6A4LS15_9ERIC</name>
<dbReference type="SMART" id="SM00579">
    <property type="entry name" value="FBD"/>
    <property type="match status" value="1"/>
</dbReference>